<dbReference type="Gene3D" id="1.10.10.10">
    <property type="entry name" value="Winged helix-like DNA-binding domain superfamily/Winged helix DNA-binding domain"/>
    <property type="match status" value="1"/>
</dbReference>
<dbReference type="Proteomes" id="UP000068164">
    <property type="component" value="Unassembled WGS sequence"/>
</dbReference>
<evidence type="ECO:0000313" key="10">
    <source>
        <dbReference type="Proteomes" id="UP000068164"/>
    </source>
</evidence>
<dbReference type="Gene3D" id="3.40.190.290">
    <property type="match status" value="1"/>
</dbReference>
<dbReference type="InterPro" id="IPR036390">
    <property type="entry name" value="WH_DNA-bd_sf"/>
</dbReference>
<evidence type="ECO:0000256" key="1">
    <source>
        <dbReference type="ARBA" id="ARBA00009437"/>
    </source>
</evidence>
<dbReference type="InterPro" id="IPR005119">
    <property type="entry name" value="LysR_subst-bd"/>
</dbReference>
<dbReference type="GO" id="GO:0003677">
    <property type="term" value="F:DNA binding"/>
    <property type="evidence" value="ECO:0007669"/>
    <property type="project" value="UniProtKB-KW"/>
</dbReference>
<sequence length="310" mass="33085">MSGHMICAAEVQVANLLNETSGLMAFVRTVEAGSFSAAARDLDTTPSAVSKSVARLEKKIGARLFLRSTRALTLTQDGQIFFDRVAPLLRDLDSSDEAIRSDASPSGRLRISMPSELAPLLLPRLFSSFAADHPNLHLDIGLTDRFVDLIREDYDVVLRAGRSLEGDLIVRRLADLPMAIVASPAFLEAWANPTSDEALAALPFARYAPGGVIQPLPLADGKSFIPSGRVDCDSGAALIQAALGGLGAAYVLRCLVAKELESGALVAVESGIGFPKLPFNALHAFGRTVPLRVKLFCDFMAREAKAIEAI</sequence>
<dbReference type="AlphaFoldDB" id="A0A120FGU3"/>
<dbReference type="InterPro" id="IPR058163">
    <property type="entry name" value="LysR-type_TF_proteobact-type"/>
</dbReference>
<gene>
    <name evidence="9" type="ORF">AS026_01980</name>
</gene>
<dbReference type="InterPro" id="IPR000847">
    <property type="entry name" value="LysR_HTH_N"/>
</dbReference>
<dbReference type="Pfam" id="PF00126">
    <property type="entry name" value="HTH_1"/>
    <property type="match status" value="1"/>
</dbReference>
<dbReference type="PRINTS" id="PR00039">
    <property type="entry name" value="HTHLYSR"/>
</dbReference>
<dbReference type="OrthoDB" id="8300238at2"/>
<dbReference type="PROSITE" id="PS50931">
    <property type="entry name" value="HTH_LYSR"/>
    <property type="match status" value="1"/>
</dbReference>
<dbReference type="PANTHER" id="PTHR30537:SF5">
    <property type="entry name" value="HTH-TYPE TRANSCRIPTIONAL ACTIVATOR TTDR-RELATED"/>
    <property type="match status" value="1"/>
</dbReference>
<proteinExistence type="inferred from homology"/>
<evidence type="ECO:0000256" key="3">
    <source>
        <dbReference type="ARBA" id="ARBA00023125"/>
    </source>
</evidence>
<comment type="function">
    <text evidence="5">Transcriptional regulator of the ttuABCDE tartrate utilization operon.</text>
</comment>
<keyword evidence="4" id="KW-0804">Transcription</keyword>
<dbReference type="FunFam" id="1.10.10.10:FF:000001">
    <property type="entry name" value="LysR family transcriptional regulator"/>
    <property type="match status" value="1"/>
</dbReference>
<evidence type="ECO:0000256" key="6">
    <source>
        <dbReference type="ARBA" id="ARBA00067332"/>
    </source>
</evidence>
<evidence type="ECO:0000256" key="5">
    <source>
        <dbReference type="ARBA" id="ARBA00054626"/>
    </source>
</evidence>
<comment type="similarity">
    <text evidence="1">Belongs to the LysR transcriptional regulatory family.</text>
</comment>
<organism evidence="9 10">
    <name type="scientific">Rhizobium altiplani</name>
    <dbReference type="NCBI Taxonomy" id="1864509"/>
    <lineage>
        <taxon>Bacteria</taxon>
        <taxon>Pseudomonadati</taxon>
        <taxon>Pseudomonadota</taxon>
        <taxon>Alphaproteobacteria</taxon>
        <taxon>Hyphomicrobiales</taxon>
        <taxon>Rhizobiaceae</taxon>
        <taxon>Rhizobium/Agrobacterium group</taxon>
        <taxon>Rhizobium</taxon>
    </lineage>
</organism>
<evidence type="ECO:0000256" key="2">
    <source>
        <dbReference type="ARBA" id="ARBA00023015"/>
    </source>
</evidence>
<dbReference type="InterPro" id="IPR036388">
    <property type="entry name" value="WH-like_DNA-bd_sf"/>
</dbReference>
<dbReference type="RefSeq" id="WP_062373392.1">
    <property type="nucleotide sequence ID" value="NZ_LNCD01000120.1"/>
</dbReference>
<dbReference type="CDD" id="cd08422">
    <property type="entry name" value="PBP2_CrgA_like"/>
    <property type="match status" value="1"/>
</dbReference>
<comment type="caution">
    <text evidence="9">The sequence shown here is derived from an EMBL/GenBank/DDBJ whole genome shotgun (WGS) entry which is preliminary data.</text>
</comment>
<evidence type="ECO:0000256" key="4">
    <source>
        <dbReference type="ARBA" id="ARBA00023163"/>
    </source>
</evidence>
<evidence type="ECO:0000256" key="7">
    <source>
        <dbReference type="ARBA" id="ARBA00083243"/>
    </source>
</evidence>
<name>A0A120FGU3_9HYPH</name>
<dbReference type="EMBL" id="LNCD01000120">
    <property type="protein sequence ID" value="KWV44901.1"/>
    <property type="molecule type" value="Genomic_DNA"/>
</dbReference>
<dbReference type="PANTHER" id="PTHR30537">
    <property type="entry name" value="HTH-TYPE TRANSCRIPTIONAL REGULATOR"/>
    <property type="match status" value="1"/>
</dbReference>
<dbReference type="SUPFAM" id="SSF53850">
    <property type="entry name" value="Periplasmic binding protein-like II"/>
    <property type="match status" value="1"/>
</dbReference>
<reference evidence="9 10" key="1">
    <citation type="submission" date="2015-11" db="EMBL/GenBank/DDBJ databases">
        <title>Draft Genome Sequence of the Strain BR 10423 (Rhizobium sp.) isolated from nodules of Mimosa pudica.</title>
        <authorList>
            <person name="Barauna A.C."/>
            <person name="Zilli J.E."/>
            <person name="Simoes-Araujo J.L."/>
            <person name="Reis V.M."/>
            <person name="James E.K."/>
            <person name="Reis F.B.Jr."/>
            <person name="Rouws L.F."/>
            <person name="Passos S.R."/>
            <person name="Gois S.R."/>
        </authorList>
    </citation>
    <scope>NUCLEOTIDE SEQUENCE [LARGE SCALE GENOMIC DNA]</scope>
    <source>
        <strain evidence="9 10">BR10423</strain>
    </source>
</reference>
<dbReference type="GO" id="GO:0003700">
    <property type="term" value="F:DNA-binding transcription factor activity"/>
    <property type="evidence" value="ECO:0007669"/>
    <property type="project" value="InterPro"/>
</dbReference>
<dbReference type="SUPFAM" id="SSF46785">
    <property type="entry name" value="Winged helix' DNA-binding domain"/>
    <property type="match status" value="1"/>
</dbReference>
<protein>
    <recommendedName>
        <fullName evidence="6">HTH-type transcriptional regulator TtuA</fullName>
    </recommendedName>
    <alternativeName>
        <fullName evidence="7">Tartrate utilization transcriptional regulator</fullName>
    </alternativeName>
</protein>
<accession>A0A120FGU3</accession>
<keyword evidence="3" id="KW-0238">DNA-binding</keyword>
<keyword evidence="10" id="KW-1185">Reference proteome</keyword>
<evidence type="ECO:0000313" key="9">
    <source>
        <dbReference type="EMBL" id="KWV44901.1"/>
    </source>
</evidence>
<evidence type="ECO:0000259" key="8">
    <source>
        <dbReference type="PROSITE" id="PS50931"/>
    </source>
</evidence>
<dbReference type="Pfam" id="PF03466">
    <property type="entry name" value="LysR_substrate"/>
    <property type="match status" value="1"/>
</dbReference>
<keyword evidence="2" id="KW-0805">Transcription regulation</keyword>
<feature type="domain" description="HTH lysR-type" evidence="8">
    <location>
        <begin position="18"/>
        <end position="75"/>
    </location>
</feature>